<keyword evidence="1" id="KW-0147">Chitin-binding</keyword>
<keyword evidence="4" id="KW-1015">Disulfide bond</keyword>
<name>A0A1I8MJR7_MUSDO</name>
<evidence type="ECO:0000256" key="3">
    <source>
        <dbReference type="ARBA" id="ARBA00022737"/>
    </source>
</evidence>
<evidence type="ECO:0000313" key="9">
    <source>
        <dbReference type="EnsemblMetazoa" id="MDOA005641-PA"/>
    </source>
</evidence>
<evidence type="ECO:0000256" key="7">
    <source>
        <dbReference type="SAM" id="SignalP"/>
    </source>
</evidence>
<dbReference type="VEuPathDB" id="VectorBase:MDOA005641"/>
<dbReference type="PROSITE" id="PS50940">
    <property type="entry name" value="CHIT_BIND_II"/>
    <property type="match status" value="3"/>
</dbReference>
<protein>
    <submittedName>
        <fullName evidence="11">Uncharacterized protein LOC101893311</fullName>
    </submittedName>
</protein>
<dbReference type="EnsemblMetazoa" id="MDOA005641-RA">
    <property type="protein sequence ID" value="MDOA005641-PA"/>
    <property type="gene ID" value="MDOA005641"/>
</dbReference>
<keyword evidence="2 7" id="KW-0732">Signal</keyword>
<feature type="chain" id="PRO_5044560474" evidence="7">
    <location>
        <begin position="22"/>
        <end position="308"/>
    </location>
</feature>
<dbReference type="GeneID" id="101893311"/>
<dbReference type="SMART" id="SM00494">
    <property type="entry name" value="ChtBD2"/>
    <property type="match status" value="3"/>
</dbReference>
<dbReference type="Pfam" id="PF01607">
    <property type="entry name" value="CBM_14"/>
    <property type="match status" value="3"/>
</dbReference>
<dbReference type="Proteomes" id="UP001652621">
    <property type="component" value="Unplaced"/>
</dbReference>
<feature type="compositionally biased region" description="Acidic residues" evidence="6">
    <location>
        <begin position="121"/>
        <end position="140"/>
    </location>
</feature>
<evidence type="ECO:0000313" key="10">
    <source>
        <dbReference type="Proteomes" id="UP001652621"/>
    </source>
</evidence>
<dbReference type="KEGG" id="mde:101893311"/>
<accession>A0A1I8MJR7</accession>
<dbReference type="eggNOG" id="ENOG502T6SB">
    <property type="taxonomic scope" value="Eukaryota"/>
</dbReference>
<feature type="compositionally biased region" description="Basic and acidic residues" evidence="6">
    <location>
        <begin position="111"/>
        <end position="120"/>
    </location>
</feature>
<reference evidence="11" key="2">
    <citation type="submission" date="2025-04" db="UniProtKB">
        <authorList>
            <consortium name="RefSeq"/>
        </authorList>
    </citation>
    <scope>IDENTIFICATION</scope>
    <source>
        <strain evidence="11">Aabys</strain>
    </source>
</reference>
<dbReference type="VEuPathDB" id="VectorBase:MDOMA2_009300"/>
<dbReference type="InterPro" id="IPR036508">
    <property type="entry name" value="Chitin-bd_dom_sf"/>
</dbReference>
<dbReference type="PANTHER" id="PTHR23301">
    <property type="entry name" value="CHITIN BINDING PERITROPHIN-A"/>
    <property type="match status" value="1"/>
</dbReference>
<feature type="signal peptide" evidence="7">
    <location>
        <begin position="1"/>
        <end position="21"/>
    </location>
</feature>
<dbReference type="GO" id="GO:0008061">
    <property type="term" value="F:chitin binding"/>
    <property type="evidence" value="ECO:0007669"/>
    <property type="project" value="UniProtKB-KW"/>
</dbReference>
<dbReference type="OrthoDB" id="6020543at2759"/>
<dbReference type="AlphaFoldDB" id="A0A1I8MJR7"/>
<keyword evidence="10" id="KW-1185">Reference proteome</keyword>
<dbReference type="InterPro" id="IPR051940">
    <property type="entry name" value="Chitin_bind-dev_reg"/>
</dbReference>
<evidence type="ECO:0000313" key="11">
    <source>
        <dbReference type="RefSeq" id="XP_005183042.1"/>
    </source>
</evidence>
<feature type="region of interest" description="Disordered" evidence="6">
    <location>
        <begin position="107"/>
        <end position="140"/>
    </location>
</feature>
<feature type="domain" description="Chitin-binding type-2" evidence="8">
    <location>
        <begin position="24"/>
        <end position="82"/>
    </location>
</feature>
<evidence type="ECO:0000259" key="8">
    <source>
        <dbReference type="PROSITE" id="PS50940"/>
    </source>
</evidence>
<evidence type="ECO:0000256" key="6">
    <source>
        <dbReference type="SAM" id="MobiDB-lite"/>
    </source>
</evidence>
<keyword evidence="3" id="KW-0677">Repeat</keyword>
<keyword evidence="5" id="KW-0325">Glycoprotein</keyword>
<proteinExistence type="predicted"/>
<dbReference type="STRING" id="7370.A0A1I8MJR7"/>
<evidence type="ECO:0000256" key="5">
    <source>
        <dbReference type="ARBA" id="ARBA00023180"/>
    </source>
</evidence>
<sequence length="308" mass="35605">MYLDFVPIFLNLLIILCSTWAVEFPECENVTEPDTFVSSYRSCAKYVYCSDDASFEGECLGGNYFNQAQGVCDDPENVKCDIVAGADVISIFDDKYQILETDVVGKNQNQNHEDDVLEETKETEDELELDTDAESDDAESDVEVEEEIVENSNNNQDHEHITMFTTQHEAATCSGVSSTAVRHIPHRESCSAFFTCYNGMIIPMLCPRYLFFNSETEKCEPQLPANCKLRYSVRLNCRKGVYDYMPHPQKCEYYYYCLNGFLMILRCPHDFLWHYERRTCVHKSLAKCYTESSILMTSQQQVVYRHRN</sequence>
<evidence type="ECO:0000256" key="2">
    <source>
        <dbReference type="ARBA" id="ARBA00022729"/>
    </source>
</evidence>
<evidence type="ECO:0000256" key="1">
    <source>
        <dbReference type="ARBA" id="ARBA00022669"/>
    </source>
</evidence>
<organism evidence="9">
    <name type="scientific">Musca domestica</name>
    <name type="common">House fly</name>
    <dbReference type="NCBI Taxonomy" id="7370"/>
    <lineage>
        <taxon>Eukaryota</taxon>
        <taxon>Metazoa</taxon>
        <taxon>Ecdysozoa</taxon>
        <taxon>Arthropoda</taxon>
        <taxon>Hexapoda</taxon>
        <taxon>Insecta</taxon>
        <taxon>Pterygota</taxon>
        <taxon>Neoptera</taxon>
        <taxon>Endopterygota</taxon>
        <taxon>Diptera</taxon>
        <taxon>Brachycera</taxon>
        <taxon>Muscomorpha</taxon>
        <taxon>Muscoidea</taxon>
        <taxon>Muscidae</taxon>
        <taxon>Musca</taxon>
    </lineage>
</organism>
<dbReference type="InterPro" id="IPR002557">
    <property type="entry name" value="Chitin-bd_dom"/>
</dbReference>
<dbReference type="Gene3D" id="2.170.140.10">
    <property type="entry name" value="Chitin binding domain"/>
    <property type="match status" value="3"/>
</dbReference>
<gene>
    <name evidence="9" type="primary">101893311</name>
    <name evidence="11" type="synonym">LOC101893311</name>
</gene>
<dbReference type="PANTHER" id="PTHR23301:SF106">
    <property type="entry name" value="CHITIN-BINDING TYPE-2 DOMAIN-CONTAINING PROTEIN-RELATED"/>
    <property type="match status" value="1"/>
</dbReference>
<dbReference type="GO" id="GO:0005576">
    <property type="term" value="C:extracellular region"/>
    <property type="evidence" value="ECO:0007669"/>
    <property type="project" value="InterPro"/>
</dbReference>
<dbReference type="RefSeq" id="XP_005183042.1">
    <property type="nucleotide sequence ID" value="XM_005182985.3"/>
</dbReference>
<feature type="domain" description="Chitin-binding type-2" evidence="8">
    <location>
        <begin position="170"/>
        <end position="229"/>
    </location>
</feature>
<evidence type="ECO:0000256" key="4">
    <source>
        <dbReference type="ARBA" id="ARBA00023157"/>
    </source>
</evidence>
<reference evidence="9" key="1">
    <citation type="submission" date="2020-05" db="UniProtKB">
        <authorList>
            <consortium name="EnsemblMetazoa"/>
        </authorList>
    </citation>
    <scope>IDENTIFICATION</scope>
    <source>
        <strain evidence="9">Aabys</strain>
    </source>
</reference>
<dbReference type="SUPFAM" id="SSF57625">
    <property type="entry name" value="Invertebrate chitin-binding proteins"/>
    <property type="match status" value="3"/>
</dbReference>
<feature type="domain" description="Chitin-binding type-2" evidence="8">
    <location>
        <begin position="234"/>
        <end position="290"/>
    </location>
</feature>